<evidence type="ECO:0000259" key="8">
    <source>
        <dbReference type="PROSITE" id="PS51935"/>
    </source>
</evidence>
<evidence type="ECO:0000256" key="6">
    <source>
        <dbReference type="SAM" id="MobiDB-lite"/>
    </source>
</evidence>
<feature type="compositionally biased region" description="Gly residues" evidence="6">
    <location>
        <begin position="228"/>
        <end position="245"/>
    </location>
</feature>
<reference evidence="9 10" key="1">
    <citation type="submission" date="2024-06" db="EMBL/GenBank/DDBJ databases">
        <authorList>
            <person name="Lee S.D."/>
        </authorList>
    </citation>
    <scope>NUCLEOTIDE SEQUENCE [LARGE SCALE GENOMIC DNA]</scope>
    <source>
        <strain evidence="9 10">N1-10</strain>
    </source>
</reference>
<protein>
    <submittedName>
        <fullName evidence="9">NlpC/P60 family protein</fullName>
    </submittedName>
</protein>
<organism evidence="9 10">
    <name type="scientific">Streptacidiphilus jeojiensis</name>
    <dbReference type="NCBI Taxonomy" id="3229225"/>
    <lineage>
        <taxon>Bacteria</taxon>
        <taxon>Bacillati</taxon>
        <taxon>Actinomycetota</taxon>
        <taxon>Actinomycetes</taxon>
        <taxon>Kitasatosporales</taxon>
        <taxon>Streptomycetaceae</taxon>
        <taxon>Streptacidiphilus</taxon>
    </lineage>
</organism>
<keyword evidence="4" id="KW-0788">Thiol protease</keyword>
<proteinExistence type="inferred from homology"/>
<dbReference type="Proteomes" id="UP001592581">
    <property type="component" value="Unassembled WGS sequence"/>
</dbReference>
<accession>A0ABV6XLL2</accession>
<name>A0ABV6XLL2_9ACTN</name>
<feature type="region of interest" description="Disordered" evidence="6">
    <location>
        <begin position="220"/>
        <end position="260"/>
    </location>
</feature>
<sequence>MASHRRPRNPGRARISVLTAAAATTVALSATGGQSAQAAPKQTTAQLKAQIDKLNNDADAAVQQYDKAQSDQQALQKQINTLQDQVARQQASVTAKASVLGAIASVQYRSGAIDPSVQLMLSSDPTDYLNQASAQSRVADSQAAILADLKAQQATLDRAKADAEAKLKQLDATSKQLAAARTTMQQRLDAAKAELDSLTAAQAAALKTAQDAADAQAKSSAQNIAAGHGSGSGAGSGGASGGGSSTSGASGPSAPGSSVGMAALAAAETQQGDPYQRGGTGPDRWDCSGLTQWAFAQAGVAIGRTTYDQIDKGTSVSLADIKVGDLVFFNNDSHVGIYAGGGLLFHAPHTGTVVKFEKMSEIGSIYAIRRI</sequence>
<feature type="domain" description="NlpC/P60" evidence="8">
    <location>
        <begin position="257"/>
        <end position="371"/>
    </location>
</feature>
<feature type="coiled-coil region" evidence="5">
    <location>
        <begin position="146"/>
        <end position="201"/>
    </location>
</feature>
<keyword evidence="5" id="KW-0175">Coiled coil</keyword>
<keyword evidence="7" id="KW-0732">Signal</keyword>
<dbReference type="Gene3D" id="3.90.1720.10">
    <property type="entry name" value="endopeptidase domain like (from Nostoc punctiforme)"/>
    <property type="match status" value="1"/>
</dbReference>
<dbReference type="Pfam" id="PF00877">
    <property type="entry name" value="NLPC_P60"/>
    <property type="match status" value="1"/>
</dbReference>
<feature type="chain" id="PRO_5045730276" evidence="7">
    <location>
        <begin position="39"/>
        <end position="371"/>
    </location>
</feature>
<feature type="signal peptide" evidence="7">
    <location>
        <begin position="1"/>
        <end position="38"/>
    </location>
</feature>
<evidence type="ECO:0000256" key="1">
    <source>
        <dbReference type="ARBA" id="ARBA00007074"/>
    </source>
</evidence>
<comment type="similarity">
    <text evidence="1">Belongs to the peptidase C40 family.</text>
</comment>
<keyword evidence="3" id="KW-0378">Hydrolase</keyword>
<evidence type="ECO:0000256" key="4">
    <source>
        <dbReference type="ARBA" id="ARBA00022807"/>
    </source>
</evidence>
<dbReference type="InterPro" id="IPR000064">
    <property type="entry name" value="NLP_P60_dom"/>
</dbReference>
<dbReference type="RefSeq" id="WP_380564461.1">
    <property type="nucleotide sequence ID" value="NZ_JBEUKS010000003.1"/>
</dbReference>
<comment type="caution">
    <text evidence="9">The sequence shown here is derived from an EMBL/GenBank/DDBJ whole genome shotgun (WGS) entry which is preliminary data.</text>
</comment>
<dbReference type="PANTHER" id="PTHR47359:SF3">
    <property type="entry name" value="NLP_P60 DOMAIN-CONTAINING PROTEIN-RELATED"/>
    <property type="match status" value="1"/>
</dbReference>
<dbReference type="InterPro" id="IPR051794">
    <property type="entry name" value="PG_Endopeptidase_C40"/>
</dbReference>
<dbReference type="Gene3D" id="6.10.250.3150">
    <property type="match status" value="1"/>
</dbReference>
<dbReference type="PROSITE" id="PS51935">
    <property type="entry name" value="NLPC_P60"/>
    <property type="match status" value="1"/>
</dbReference>
<dbReference type="EMBL" id="JBEUKS010000003">
    <property type="protein sequence ID" value="MFC1438943.1"/>
    <property type="molecule type" value="Genomic_DNA"/>
</dbReference>
<evidence type="ECO:0000256" key="5">
    <source>
        <dbReference type="SAM" id="Coils"/>
    </source>
</evidence>
<evidence type="ECO:0000256" key="3">
    <source>
        <dbReference type="ARBA" id="ARBA00022801"/>
    </source>
</evidence>
<evidence type="ECO:0000256" key="7">
    <source>
        <dbReference type="SAM" id="SignalP"/>
    </source>
</evidence>
<evidence type="ECO:0000313" key="9">
    <source>
        <dbReference type="EMBL" id="MFC1438943.1"/>
    </source>
</evidence>
<dbReference type="PANTHER" id="PTHR47359">
    <property type="entry name" value="PEPTIDOGLYCAN DL-ENDOPEPTIDASE CWLO"/>
    <property type="match status" value="1"/>
</dbReference>
<evidence type="ECO:0000313" key="10">
    <source>
        <dbReference type="Proteomes" id="UP001592581"/>
    </source>
</evidence>
<gene>
    <name evidence="9" type="ORF">ABUW04_11785</name>
</gene>
<keyword evidence="10" id="KW-1185">Reference proteome</keyword>
<dbReference type="InterPro" id="IPR038765">
    <property type="entry name" value="Papain-like_cys_pep_sf"/>
</dbReference>
<feature type="compositionally biased region" description="Low complexity" evidence="6">
    <location>
        <begin position="246"/>
        <end position="260"/>
    </location>
</feature>
<keyword evidence="2" id="KW-0645">Protease</keyword>
<feature type="coiled-coil region" evidence="5">
    <location>
        <begin position="44"/>
        <end position="92"/>
    </location>
</feature>
<evidence type="ECO:0000256" key="2">
    <source>
        <dbReference type="ARBA" id="ARBA00022670"/>
    </source>
</evidence>
<dbReference type="SUPFAM" id="SSF54001">
    <property type="entry name" value="Cysteine proteinases"/>
    <property type="match status" value="1"/>
</dbReference>